<accession>A0A3Q2XWV6</accession>
<dbReference type="Pfam" id="PF12781">
    <property type="entry name" value="AAA_9"/>
    <property type="match status" value="1"/>
</dbReference>
<dbReference type="Ensembl" id="ENSHCOT00000014790.1">
    <property type="protein sequence ID" value="ENSHCOP00000008837.1"/>
    <property type="gene ID" value="ENSHCOG00000011188.1"/>
</dbReference>
<reference evidence="4" key="2">
    <citation type="submission" date="2025-09" db="UniProtKB">
        <authorList>
            <consortium name="Ensembl"/>
        </authorList>
    </citation>
    <scope>IDENTIFICATION</scope>
</reference>
<feature type="domain" description="Dynein heavy chain ATP-binding dynein motor region" evidence="3">
    <location>
        <begin position="332"/>
        <end position="395"/>
    </location>
</feature>
<dbReference type="GO" id="GO:0051959">
    <property type="term" value="F:dynein light intermediate chain binding"/>
    <property type="evidence" value="ECO:0007669"/>
    <property type="project" value="InterPro"/>
</dbReference>
<feature type="coiled-coil region" evidence="1">
    <location>
        <begin position="195"/>
        <end position="250"/>
    </location>
</feature>
<evidence type="ECO:0000256" key="1">
    <source>
        <dbReference type="SAM" id="Coils"/>
    </source>
</evidence>
<organism evidence="4 5">
    <name type="scientific">Hippocampus comes</name>
    <name type="common">Tiger tail seahorse</name>
    <dbReference type="NCBI Taxonomy" id="109280"/>
    <lineage>
        <taxon>Eukaryota</taxon>
        <taxon>Metazoa</taxon>
        <taxon>Chordata</taxon>
        <taxon>Craniata</taxon>
        <taxon>Vertebrata</taxon>
        <taxon>Euteleostomi</taxon>
        <taxon>Actinopterygii</taxon>
        <taxon>Neopterygii</taxon>
        <taxon>Teleostei</taxon>
        <taxon>Neoteleostei</taxon>
        <taxon>Acanthomorphata</taxon>
        <taxon>Syngnathiaria</taxon>
        <taxon>Syngnathiformes</taxon>
        <taxon>Syngnathoidei</taxon>
        <taxon>Syngnathidae</taxon>
        <taxon>Hippocampus</taxon>
    </lineage>
</organism>
<evidence type="ECO:0000259" key="2">
    <source>
        <dbReference type="Pfam" id="PF12777"/>
    </source>
</evidence>
<reference evidence="4" key="1">
    <citation type="submission" date="2025-08" db="UniProtKB">
        <authorList>
            <consortium name="Ensembl"/>
        </authorList>
    </citation>
    <scope>IDENTIFICATION</scope>
</reference>
<dbReference type="GO" id="GO:0045505">
    <property type="term" value="F:dynein intermediate chain binding"/>
    <property type="evidence" value="ECO:0007669"/>
    <property type="project" value="InterPro"/>
</dbReference>
<keyword evidence="1" id="KW-0175">Coiled coil</keyword>
<dbReference type="GeneTree" id="ENSGT00940000154280"/>
<evidence type="ECO:0008006" key="6">
    <source>
        <dbReference type="Google" id="ProtNLM"/>
    </source>
</evidence>
<dbReference type="InterPro" id="IPR027417">
    <property type="entry name" value="P-loop_NTPase"/>
</dbReference>
<dbReference type="PANTHER" id="PTHR22878:SF70">
    <property type="entry name" value="DYNEIN HEAVY CHAIN 2, AXONEMAL"/>
    <property type="match status" value="1"/>
</dbReference>
<dbReference type="Gene3D" id="1.20.920.20">
    <property type="match status" value="2"/>
</dbReference>
<dbReference type="GO" id="GO:0007018">
    <property type="term" value="P:microtubule-based movement"/>
    <property type="evidence" value="ECO:0007669"/>
    <property type="project" value="InterPro"/>
</dbReference>
<sequence length="400" mass="45455">MKEDERKEVILICKTFHTSASQLSERYDMSVQRKSSNSSRLEPFFCRFLSDLGRHNYVTPTCYMELMAAFSQLLAMKRGSIMKAKKRYKNGLEKLAFAESQVHEMLQFDFRLFPHHKYVMKENLIFFFFPLSLLQEESMQKIRATYMTNPDFSPAKVAKASSAAEGLCKWIKAMESYDRIVAPKKAKQAEAQATLAAAMATLSEKRAQLKEVMDRLADLQRISQEKTEEKAKLEAQRDLCQQKLERAEKLIGGLGGEKTRWSKAAEDLQNTYDNLTGDVLISAGVMAYLGAFTASFRQDCTGQWIKLCQSKSIPSSDDFSLSKTLGDPIKIRAWNIAGLPTDSFSIDNGVITSNSRPLMIDPQGQANKWVKNSEKDNKLNIIKLTDDDYMRTLENLNHLV</sequence>
<dbReference type="InterPro" id="IPR026983">
    <property type="entry name" value="DHC"/>
</dbReference>
<evidence type="ECO:0000313" key="5">
    <source>
        <dbReference type="Proteomes" id="UP000264820"/>
    </source>
</evidence>
<proteinExistence type="predicted"/>
<dbReference type="PANTHER" id="PTHR22878">
    <property type="entry name" value="DYNEIN HEAVY CHAIN 6, AXONEMAL-LIKE-RELATED"/>
    <property type="match status" value="1"/>
</dbReference>
<dbReference type="Pfam" id="PF12777">
    <property type="entry name" value="MT"/>
    <property type="match status" value="1"/>
</dbReference>
<evidence type="ECO:0000259" key="3">
    <source>
        <dbReference type="Pfam" id="PF12781"/>
    </source>
</evidence>
<name>A0A3Q2XWV6_HIPCM</name>
<protein>
    <recommendedName>
        <fullName evidence="6">Dynein heavy chain coiled coil stalk domain-containing protein</fullName>
    </recommendedName>
</protein>
<dbReference type="Proteomes" id="UP000264820">
    <property type="component" value="Unplaced"/>
</dbReference>
<dbReference type="AlphaFoldDB" id="A0A3Q2XWV6"/>
<dbReference type="InterPro" id="IPR024743">
    <property type="entry name" value="Dynein_HC_stalk"/>
</dbReference>
<dbReference type="Gene3D" id="3.40.50.300">
    <property type="entry name" value="P-loop containing nucleotide triphosphate hydrolases"/>
    <property type="match status" value="1"/>
</dbReference>
<evidence type="ECO:0000313" key="4">
    <source>
        <dbReference type="Ensembl" id="ENSHCOP00000008837.1"/>
    </source>
</evidence>
<dbReference type="InterPro" id="IPR035706">
    <property type="entry name" value="AAA_9"/>
</dbReference>
<dbReference type="GO" id="GO:0030286">
    <property type="term" value="C:dynein complex"/>
    <property type="evidence" value="ECO:0007669"/>
    <property type="project" value="InterPro"/>
</dbReference>
<keyword evidence="5" id="KW-1185">Reference proteome</keyword>
<feature type="domain" description="Dynein heavy chain coiled coil stalk" evidence="2">
    <location>
        <begin position="136"/>
        <end position="301"/>
    </location>
</feature>